<dbReference type="InterPro" id="IPR003439">
    <property type="entry name" value="ABC_transporter-like_ATP-bd"/>
</dbReference>
<dbReference type="InterPro" id="IPR017871">
    <property type="entry name" value="ABC_transporter-like_CS"/>
</dbReference>
<evidence type="ECO:0000256" key="3">
    <source>
        <dbReference type="ARBA" id="ARBA00022741"/>
    </source>
</evidence>
<dbReference type="PANTHER" id="PTHR43875:SF15">
    <property type="entry name" value="TREHALOSE IMPORT ATP-BINDING PROTEIN SUGC"/>
    <property type="match status" value="1"/>
</dbReference>
<feature type="domain" description="ABC transporter" evidence="7">
    <location>
        <begin position="3"/>
        <end position="241"/>
    </location>
</feature>
<dbReference type="Pfam" id="PF00005">
    <property type="entry name" value="ABC_tran"/>
    <property type="match status" value="1"/>
</dbReference>
<dbReference type="InterPro" id="IPR027417">
    <property type="entry name" value="P-loop_NTPase"/>
</dbReference>
<dbReference type="SUPFAM" id="SSF52540">
    <property type="entry name" value="P-loop containing nucleoside triphosphate hydrolases"/>
    <property type="match status" value="1"/>
</dbReference>
<dbReference type="PROSITE" id="PS50893">
    <property type="entry name" value="ABC_TRANSPORTER_2"/>
    <property type="match status" value="1"/>
</dbReference>
<sequence>METECRNIGMTFGKTKALQDINLTIHDGDFLAILGPSGCGKTTLLRLLAGFSAPTQGEIRIGAELVAGNGYVKSPNERNISMVFQSYALWPHMTVEQNIAFPIRNSRFVTAKQRSNCSERVQQLVEMVGLHAMEKRLPAQLSGGQRQRVALARALAAEPALLLMDEPLSNLDSELRIEMRQELKRLHRATGTTIVYVTHDQSEALALANRIVVMNHGRIEQVGTAKEIYEAPQTEFVARFVGRSNLLHGHWTENRFLPEGAETVWQLKDVPDTFRKSGLLALKPEQLRISEKNNGIPATIKEIEYLGAEMRVLLSSGQTALEMRTKEMHYQVGDALWLTV</sequence>
<name>A0ABR7NM43_9FIRM</name>
<evidence type="ECO:0000313" key="9">
    <source>
        <dbReference type="Proteomes" id="UP000658131"/>
    </source>
</evidence>
<keyword evidence="3" id="KW-0547">Nucleotide-binding</keyword>
<evidence type="ECO:0000256" key="6">
    <source>
        <dbReference type="ARBA" id="ARBA00023136"/>
    </source>
</evidence>
<dbReference type="Gene3D" id="2.40.50.140">
    <property type="entry name" value="Nucleic acid-binding proteins"/>
    <property type="match status" value="1"/>
</dbReference>
<evidence type="ECO:0000256" key="2">
    <source>
        <dbReference type="ARBA" id="ARBA00022475"/>
    </source>
</evidence>
<dbReference type="Pfam" id="PF08402">
    <property type="entry name" value="TOBE_2"/>
    <property type="match status" value="1"/>
</dbReference>
<keyword evidence="2" id="KW-1003">Cell membrane</keyword>
<dbReference type="InterPro" id="IPR008995">
    <property type="entry name" value="Mo/tungstate-bd_C_term_dom"/>
</dbReference>
<gene>
    <name evidence="8" type="ORF">H8717_12735</name>
</gene>
<proteinExistence type="predicted"/>
<comment type="caution">
    <text evidence="8">The sequence shown here is derived from an EMBL/GenBank/DDBJ whole genome shotgun (WGS) entry which is preliminary data.</text>
</comment>
<dbReference type="PROSITE" id="PS00211">
    <property type="entry name" value="ABC_TRANSPORTER_1"/>
    <property type="match status" value="1"/>
</dbReference>
<evidence type="ECO:0000256" key="1">
    <source>
        <dbReference type="ARBA" id="ARBA00022448"/>
    </source>
</evidence>
<dbReference type="SMART" id="SM00382">
    <property type="entry name" value="AAA"/>
    <property type="match status" value="1"/>
</dbReference>
<keyword evidence="1" id="KW-0813">Transport</keyword>
<reference evidence="8 9" key="1">
    <citation type="submission" date="2020-08" db="EMBL/GenBank/DDBJ databases">
        <title>Genome public.</title>
        <authorList>
            <person name="Liu C."/>
            <person name="Sun Q."/>
        </authorList>
    </citation>
    <scope>NUCLEOTIDE SEQUENCE [LARGE SCALE GENOMIC DNA]</scope>
    <source>
        <strain evidence="8 9">BX1</strain>
    </source>
</reference>
<organism evidence="8 9">
    <name type="scientific">Yanshouia hominis</name>
    <dbReference type="NCBI Taxonomy" id="2763673"/>
    <lineage>
        <taxon>Bacteria</taxon>
        <taxon>Bacillati</taxon>
        <taxon>Bacillota</taxon>
        <taxon>Clostridia</taxon>
        <taxon>Eubacteriales</taxon>
        <taxon>Oscillospiraceae</taxon>
        <taxon>Yanshouia</taxon>
    </lineage>
</organism>
<dbReference type="InterPro" id="IPR003593">
    <property type="entry name" value="AAA+_ATPase"/>
</dbReference>
<keyword evidence="5" id="KW-1278">Translocase</keyword>
<protein>
    <submittedName>
        <fullName evidence="8">ABC transporter ATP-binding protein</fullName>
    </submittedName>
</protein>
<dbReference type="PANTHER" id="PTHR43875">
    <property type="entry name" value="MALTODEXTRIN IMPORT ATP-BINDING PROTEIN MSMX"/>
    <property type="match status" value="1"/>
</dbReference>
<evidence type="ECO:0000313" key="8">
    <source>
        <dbReference type="EMBL" id="MBC8577270.1"/>
    </source>
</evidence>
<dbReference type="GO" id="GO:0005524">
    <property type="term" value="F:ATP binding"/>
    <property type="evidence" value="ECO:0007669"/>
    <property type="project" value="UniProtKB-KW"/>
</dbReference>
<dbReference type="InterPro" id="IPR012340">
    <property type="entry name" value="NA-bd_OB-fold"/>
</dbReference>
<evidence type="ECO:0000256" key="4">
    <source>
        <dbReference type="ARBA" id="ARBA00022840"/>
    </source>
</evidence>
<keyword evidence="9" id="KW-1185">Reference proteome</keyword>
<accession>A0ABR7NM43</accession>
<dbReference type="EMBL" id="JACRTB010000025">
    <property type="protein sequence ID" value="MBC8577270.1"/>
    <property type="molecule type" value="Genomic_DNA"/>
</dbReference>
<keyword evidence="6" id="KW-0472">Membrane</keyword>
<keyword evidence="4 8" id="KW-0067">ATP-binding</keyword>
<dbReference type="SUPFAM" id="SSF50331">
    <property type="entry name" value="MOP-like"/>
    <property type="match status" value="1"/>
</dbReference>
<dbReference type="Proteomes" id="UP000658131">
    <property type="component" value="Unassembled WGS sequence"/>
</dbReference>
<evidence type="ECO:0000259" key="7">
    <source>
        <dbReference type="PROSITE" id="PS50893"/>
    </source>
</evidence>
<dbReference type="RefSeq" id="WP_262400732.1">
    <property type="nucleotide sequence ID" value="NZ_JACRTB010000025.1"/>
</dbReference>
<evidence type="ECO:0000256" key="5">
    <source>
        <dbReference type="ARBA" id="ARBA00022967"/>
    </source>
</evidence>
<dbReference type="InterPro" id="IPR013611">
    <property type="entry name" value="Transp-assoc_OB_typ2"/>
</dbReference>
<dbReference type="InterPro" id="IPR047641">
    <property type="entry name" value="ABC_transpr_MalK/UgpC-like"/>
</dbReference>
<dbReference type="Gene3D" id="3.40.50.300">
    <property type="entry name" value="P-loop containing nucleotide triphosphate hydrolases"/>
    <property type="match status" value="1"/>
</dbReference>